<proteinExistence type="predicted"/>
<dbReference type="AlphaFoldDB" id="A0AAU7TE41"/>
<dbReference type="InterPro" id="IPR002734">
    <property type="entry name" value="RibDG_C"/>
</dbReference>
<organism evidence="2">
    <name type="scientific">Kribbella sp. HUAS MG21</name>
    <dbReference type="NCBI Taxonomy" id="3160966"/>
    <lineage>
        <taxon>Bacteria</taxon>
        <taxon>Bacillati</taxon>
        <taxon>Actinomycetota</taxon>
        <taxon>Actinomycetes</taxon>
        <taxon>Propionibacteriales</taxon>
        <taxon>Kribbellaceae</taxon>
        <taxon>Kribbella</taxon>
    </lineage>
</organism>
<dbReference type="SUPFAM" id="SSF53597">
    <property type="entry name" value="Dihydrofolate reductase-like"/>
    <property type="match status" value="1"/>
</dbReference>
<protein>
    <submittedName>
        <fullName evidence="2">Dihydrofolate reductase family protein</fullName>
    </submittedName>
</protein>
<dbReference type="PANTHER" id="PTHR38011:SF12">
    <property type="entry name" value="BIFUNCTIONAL DEAMINASE-REDUCTASE DOMAIN PROTEIN"/>
    <property type="match status" value="1"/>
</dbReference>
<dbReference type="InterPro" id="IPR024072">
    <property type="entry name" value="DHFR-like_dom_sf"/>
</dbReference>
<evidence type="ECO:0000313" key="2">
    <source>
        <dbReference type="EMBL" id="XBV25092.1"/>
    </source>
</evidence>
<name>A0AAU7TE41_9ACTN</name>
<sequence length="194" mass="19851">MSKLIVDISQSADGYVAGPGVALDAPFGSAGLRLHRWHGLDGAAPTEGDKAASAAMFDNTGAIVLGRRMFDVGEEPGGADGAFGLPCFVVTSRPRPVLVKGPTTFTFVTDGLLSAIALAHAAAGDRDIVVPGGAAVVQQCLAAGVVDELRVHVVPVLLGGGTPLFGAVPAHRELEPTQVVATHLATHITYRLSR</sequence>
<gene>
    <name evidence="2" type="ORF">ABN611_01480</name>
</gene>
<dbReference type="Gene3D" id="3.40.430.10">
    <property type="entry name" value="Dihydrofolate Reductase, subunit A"/>
    <property type="match status" value="1"/>
</dbReference>
<evidence type="ECO:0000259" key="1">
    <source>
        <dbReference type="Pfam" id="PF01872"/>
    </source>
</evidence>
<dbReference type="InterPro" id="IPR050765">
    <property type="entry name" value="Riboflavin_Biosynth_HTPR"/>
</dbReference>
<dbReference type="Pfam" id="PF01872">
    <property type="entry name" value="RibD_C"/>
    <property type="match status" value="1"/>
</dbReference>
<dbReference type="PANTHER" id="PTHR38011">
    <property type="entry name" value="DIHYDROFOLATE REDUCTASE FAMILY PROTEIN (AFU_ORTHOLOGUE AFUA_8G06820)"/>
    <property type="match status" value="1"/>
</dbReference>
<reference evidence="2" key="1">
    <citation type="submission" date="2024-06" db="EMBL/GenBank/DDBJ databases">
        <title>Kribbella sp. strain HUAS MG21 genome sequences.</title>
        <authorList>
            <person name="Mo P."/>
        </authorList>
    </citation>
    <scope>NUCLEOTIDE SEQUENCE</scope>
    <source>
        <strain evidence="2">HUAS MG21</strain>
    </source>
</reference>
<feature type="domain" description="Bacterial bifunctional deaminase-reductase C-terminal" evidence="1">
    <location>
        <begin position="3"/>
        <end position="179"/>
    </location>
</feature>
<accession>A0AAU7TE41</accession>
<dbReference type="EMBL" id="CP158165">
    <property type="protein sequence ID" value="XBV25092.1"/>
    <property type="molecule type" value="Genomic_DNA"/>
</dbReference>
<dbReference type="RefSeq" id="WP_350277907.1">
    <property type="nucleotide sequence ID" value="NZ_CP158165.1"/>
</dbReference>
<dbReference type="GO" id="GO:0008703">
    <property type="term" value="F:5-amino-6-(5-phosphoribosylamino)uracil reductase activity"/>
    <property type="evidence" value="ECO:0007669"/>
    <property type="project" value="InterPro"/>
</dbReference>
<dbReference type="GO" id="GO:0009231">
    <property type="term" value="P:riboflavin biosynthetic process"/>
    <property type="evidence" value="ECO:0007669"/>
    <property type="project" value="InterPro"/>
</dbReference>